<dbReference type="PANTHER" id="PTHR43775:SF29">
    <property type="entry name" value="ASPERFURANONE POLYKETIDE SYNTHASE AFOG-RELATED"/>
    <property type="match status" value="1"/>
</dbReference>
<organism evidence="2 3">
    <name type="scientific">Sclerotinia borealis (strain F-4128)</name>
    <dbReference type="NCBI Taxonomy" id="1432307"/>
    <lineage>
        <taxon>Eukaryota</taxon>
        <taxon>Fungi</taxon>
        <taxon>Dikarya</taxon>
        <taxon>Ascomycota</taxon>
        <taxon>Pezizomycotina</taxon>
        <taxon>Leotiomycetes</taxon>
        <taxon>Helotiales</taxon>
        <taxon>Sclerotiniaceae</taxon>
        <taxon>Sclerotinia</taxon>
    </lineage>
</organism>
<dbReference type="HOGENOM" id="CLU_594681_0_0_1"/>
<dbReference type="Gene3D" id="3.40.50.720">
    <property type="entry name" value="NAD(P)-binding Rossmann-like Domain"/>
    <property type="match status" value="1"/>
</dbReference>
<dbReference type="InterPro" id="IPR014031">
    <property type="entry name" value="Ketoacyl_synth_C"/>
</dbReference>
<dbReference type="Gene3D" id="3.40.47.10">
    <property type="match status" value="1"/>
</dbReference>
<dbReference type="Proteomes" id="UP000019487">
    <property type="component" value="Unassembled WGS sequence"/>
</dbReference>
<feature type="domain" description="Beta-ketoacyl synthase C-terminal" evidence="1">
    <location>
        <begin position="118"/>
        <end position="153"/>
    </location>
</feature>
<dbReference type="Pfam" id="PF13561">
    <property type="entry name" value="adh_short_C2"/>
    <property type="match status" value="1"/>
</dbReference>
<dbReference type="InterPro" id="IPR050091">
    <property type="entry name" value="PKS_NRPS_Biosynth_Enz"/>
</dbReference>
<comment type="caution">
    <text evidence="2">The sequence shown here is derived from an EMBL/GenBank/DDBJ whole genome shotgun (WGS) entry which is preliminary data.</text>
</comment>
<dbReference type="SUPFAM" id="SSF53901">
    <property type="entry name" value="Thiolase-like"/>
    <property type="match status" value="1"/>
</dbReference>
<dbReference type="GO" id="GO:0044550">
    <property type="term" value="P:secondary metabolite biosynthetic process"/>
    <property type="evidence" value="ECO:0007669"/>
    <property type="project" value="TreeGrafter"/>
</dbReference>
<dbReference type="EMBL" id="AYSA01000514">
    <property type="protein sequence ID" value="ESZ91313.1"/>
    <property type="molecule type" value="Genomic_DNA"/>
</dbReference>
<name>W9C6H1_SCLBF</name>
<dbReference type="GO" id="GO:0004312">
    <property type="term" value="F:fatty acid synthase activity"/>
    <property type="evidence" value="ECO:0007669"/>
    <property type="project" value="TreeGrafter"/>
</dbReference>
<dbReference type="AlphaFoldDB" id="W9C6H1"/>
<dbReference type="OrthoDB" id="5840532at2759"/>
<dbReference type="InterPro" id="IPR036291">
    <property type="entry name" value="NAD(P)-bd_dom_sf"/>
</dbReference>
<reference evidence="2 3" key="1">
    <citation type="journal article" date="2014" name="Genome Announc.">
        <title>Draft genome sequence of Sclerotinia borealis, a psychrophilic plant pathogenic fungus.</title>
        <authorList>
            <person name="Mardanov A.V."/>
            <person name="Beletsky A.V."/>
            <person name="Kadnikov V.V."/>
            <person name="Ignatov A.N."/>
            <person name="Ravin N.V."/>
        </authorList>
    </citation>
    <scope>NUCLEOTIDE SEQUENCE [LARGE SCALE GENOMIC DNA]</scope>
    <source>
        <strain evidence="3">F-4157</strain>
    </source>
</reference>
<dbReference type="PANTHER" id="PTHR43775">
    <property type="entry name" value="FATTY ACID SYNTHASE"/>
    <property type="match status" value="1"/>
</dbReference>
<dbReference type="SUPFAM" id="SSF51735">
    <property type="entry name" value="NAD(P)-binding Rossmann-fold domains"/>
    <property type="match status" value="1"/>
</dbReference>
<protein>
    <submittedName>
        <fullName evidence="2">BcPKS1, polyketide synthase</fullName>
    </submittedName>
</protein>
<dbReference type="CDD" id="cd05233">
    <property type="entry name" value="SDR_c"/>
    <property type="match status" value="1"/>
</dbReference>
<evidence type="ECO:0000259" key="1">
    <source>
        <dbReference type="Pfam" id="PF02801"/>
    </source>
</evidence>
<evidence type="ECO:0000313" key="2">
    <source>
        <dbReference type="EMBL" id="ESZ91313.1"/>
    </source>
</evidence>
<accession>W9C6H1</accession>
<dbReference type="GO" id="GO:0006633">
    <property type="term" value="P:fatty acid biosynthetic process"/>
    <property type="evidence" value="ECO:0007669"/>
    <property type="project" value="TreeGrafter"/>
</dbReference>
<sequence>MLVTQKPIIYQGRYGEEYSLGRGYIINLGSGLSFGAGSEMIVYVASKHTFIGITKVAVLDNAKYQIRVNTLCPSWVKIFMLERSLDHWPKLAKVIQAASTAKRSAILEEVVNIAVDNGTVKSDIGHLEGTSGIVGFIKTALVLEEEEIPPNTYFEQVNPDIDAEFLNIKEDEHRRTAIHIRSMHLEKLKAPPSRTNASGLYSLIKGHNIAEWESNYLTTQPLLSHFESQMSRSRSSDVSGLFSSLSCKAKGPILTTRLIASVYAQHCELVLFYSFAASGSCLQFGTVSENDAYFQVKNKGHLLDIASIKEKEFMVLLDHYCHPNQEPPSQENSLPMISLVTSAQLSSQGLDVPDWIIRPTSYLLGLTATFVADISSSGVDYATELRNANSFADAKGIALVALMSKLAKALAISISDIDTIKPLHFGMDSLLAVELRNSAAEKWVLILPCSILWTRRAFLF</sequence>
<dbReference type="InterPro" id="IPR002347">
    <property type="entry name" value="SDR_fam"/>
</dbReference>
<gene>
    <name evidence="2" type="ORF">SBOR_8288</name>
</gene>
<dbReference type="Pfam" id="PF02801">
    <property type="entry name" value="Ketoacyl-synt_C"/>
    <property type="match status" value="1"/>
</dbReference>
<dbReference type="InterPro" id="IPR016039">
    <property type="entry name" value="Thiolase-like"/>
</dbReference>
<dbReference type="STRING" id="1432307.W9C6H1"/>
<evidence type="ECO:0000313" key="3">
    <source>
        <dbReference type="Proteomes" id="UP000019487"/>
    </source>
</evidence>
<keyword evidence="3" id="KW-1185">Reference proteome</keyword>
<proteinExistence type="predicted"/>